<evidence type="ECO:0000256" key="1">
    <source>
        <dbReference type="ARBA" id="ARBA00022723"/>
    </source>
</evidence>
<dbReference type="InterPro" id="IPR001841">
    <property type="entry name" value="Znf_RING"/>
</dbReference>
<evidence type="ECO:0000256" key="5">
    <source>
        <dbReference type="SAM" id="MobiDB-lite"/>
    </source>
</evidence>
<dbReference type="SMART" id="SM00184">
    <property type="entry name" value="RING"/>
    <property type="match status" value="1"/>
</dbReference>
<dbReference type="CDD" id="cd16449">
    <property type="entry name" value="RING-HC"/>
    <property type="match status" value="1"/>
</dbReference>
<feature type="compositionally biased region" description="Low complexity" evidence="5">
    <location>
        <begin position="433"/>
        <end position="444"/>
    </location>
</feature>
<feature type="compositionally biased region" description="Basic and acidic residues" evidence="5">
    <location>
        <begin position="267"/>
        <end position="280"/>
    </location>
</feature>
<evidence type="ECO:0000313" key="9">
    <source>
        <dbReference type="Proteomes" id="UP001445076"/>
    </source>
</evidence>
<name>A0AAW0VYS5_CHEQU</name>
<feature type="compositionally biased region" description="Basic and acidic residues" evidence="5">
    <location>
        <begin position="537"/>
        <end position="570"/>
    </location>
</feature>
<feature type="compositionally biased region" description="Polar residues" evidence="5">
    <location>
        <begin position="478"/>
        <end position="487"/>
    </location>
</feature>
<dbReference type="SUPFAM" id="SSF57850">
    <property type="entry name" value="RING/U-box"/>
    <property type="match status" value="1"/>
</dbReference>
<feature type="compositionally biased region" description="Polar residues" evidence="5">
    <location>
        <begin position="514"/>
        <end position="524"/>
    </location>
</feature>
<keyword evidence="9" id="KW-1185">Reference proteome</keyword>
<dbReference type="Proteomes" id="UP001445076">
    <property type="component" value="Unassembled WGS sequence"/>
</dbReference>
<feature type="region of interest" description="Disordered" evidence="5">
    <location>
        <begin position="241"/>
        <end position="570"/>
    </location>
</feature>
<feature type="compositionally biased region" description="Polar residues" evidence="5">
    <location>
        <begin position="333"/>
        <end position="342"/>
    </location>
</feature>
<dbReference type="AlphaFoldDB" id="A0AAW0VYS5"/>
<dbReference type="PROSITE" id="PS00518">
    <property type="entry name" value="ZF_RING_1"/>
    <property type="match status" value="1"/>
</dbReference>
<feature type="compositionally biased region" description="Basic and acidic residues" evidence="5">
    <location>
        <begin position="489"/>
        <end position="513"/>
    </location>
</feature>
<evidence type="ECO:0000256" key="2">
    <source>
        <dbReference type="ARBA" id="ARBA00022771"/>
    </source>
</evidence>
<keyword evidence="2 4" id="KW-0863">Zinc-finger</keyword>
<dbReference type="InterPro" id="IPR013083">
    <property type="entry name" value="Znf_RING/FYVE/PHD"/>
</dbReference>
<dbReference type="PROSITE" id="PS50119">
    <property type="entry name" value="ZF_BBOX"/>
    <property type="match status" value="1"/>
</dbReference>
<dbReference type="Pfam" id="PF00643">
    <property type="entry name" value="zf-B_box"/>
    <property type="match status" value="1"/>
</dbReference>
<gene>
    <name evidence="8" type="ORF">OTU49_012845</name>
</gene>
<dbReference type="SMART" id="SM00336">
    <property type="entry name" value="BBOX"/>
    <property type="match status" value="1"/>
</dbReference>
<protein>
    <submittedName>
        <fullName evidence="8">Uncharacterized protein</fullName>
    </submittedName>
</protein>
<evidence type="ECO:0000259" key="7">
    <source>
        <dbReference type="PROSITE" id="PS50119"/>
    </source>
</evidence>
<dbReference type="Gene3D" id="3.30.40.10">
    <property type="entry name" value="Zinc/RING finger domain, C3HC4 (zinc finger)"/>
    <property type="match status" value="1"/>
</dbReference>
<reference evidence="8 9" key="1">
    <citation type="journal article" date="2024" name="BMC Genomics">
        <title>Genome assembly of redclaw crayfish (Cherax quadricarinatus) provides insights into its immune adaptation and hypoxia tolerance.</title>
        <authorList>
            <person name="Liu Z."/>
            <person name="Zheng J."/>
            <person name="Li H."/>
            <person name="Fang K."/>
            <person name="Wang S."/>
            <person name="He J."/>
            <person name="Zhou D."/>
            <person name="Weng S."/>
            <person name="Chi M."/>
            <person name="Gu Z."/>
            <person name="He J."/>
            <person name="Li F."/>
            <person name="Wang M."/>
        </authorList>
    </citation>
    <scope>NUCLEOTIDE SEQUENCE [LARGE SCALE GENOMIC DNA]</scope>
    <source>
        <strain evidence="8">ZL_2023a</strain>
    </source>
</reference>
<dbReference type="InterPro" id="IPR000315">
    <property type="entry name" value="Znf_B-box"/>
</dbReference>
<comment type="caution">
    <text evidence="8">The sequence shown here is derived from an EMBL/GenBank/DDBJ whole genome shotgun (WGS) entry which is preliminary data.</text>
</comment>
<evidence type="ECO:0000256" key="3">
    <source>
        <dbReference type="ARBA" id="ARBA00022833"/>
    </source>
</evidence>
<feature type="compositionally biased region" description="Polar residues" evidence="5">
    <location>
        <begin position="407"/>
        <end position="423"/>
    </location>
</feature>
<feature type="compositionally biased region" description="Basic and acidic residues" evidence="5">
    <location>
        <begin position="315"/>
        <end position="332"/>
    </location>
</feature>
<dbReference type="PANTHER" id="PTHR24103">
    <property type="entry name" value="E3 UBIQUITIN-PROTEIN LIGASE TRIM"/>
    <property type="match status" value="1"/>
</dbReference>
<sequence length="596" mass="67391">TTASFVDITKTRTQSALCSFPLNRMEDLLTCTVCCEQYHERVRHPVLLPRCGHSFCRPCVAFLVKNGCVICPSCRMDQRVETADHLPTEFSLLAITSVQQVTKMETCERHQVKLSFWCKTCEEATCGECLFEDHPTHSHCVLKAATYISEMKDSVGSITSKFIDSLDQRERWYHQQVVHCTKVINEAIRTLTVLRKDMEENRELLKGVKVVEGIAPTSALRDAAQCLALKWHLKVGDLKVSSPTKKEETTAQEEKERDDSEVQTDGSEEKRNGISEKEKEIDDSETLTEEEKKKKKKMLRVKERLAAAAAAADEAAAREEAKDKEREKDKTNDANGTATNEQEVPLTIGVARTRLLAKKYALVPREPSITPEREVRLTENPQPQEKLDKEERNREASDNRDTETQPKGETQSGTEVNTETQPLLRTDDQKEASNNTDTPNSSTTAPQTQKDSQTKLRNDPPATGLKRPRGRLARQALKRSQTMTFTPPNEDHNNTDPSKDLQSDNIRGLDLETTKTNQNAQPTVDNRDAEEQGNNETVKEEQQEKKDEGEQQEKEKNEEEETKTMFDMEPEEKERIATELLQILKLPTGAQPDVGG</sequence>
<dbReference type="InterPro" id="IPR017907">
    <property type="entry name" value="Znf_RING_CS"/>
</dbReference>
<feature type="compositionally biased region" description="Basic and acidic residues" evidence="5">
    <location>
        <begin position="244"/>
        <end position="260"/>
    </location>
</feature>
<evidence type="ECO:0000256" key="4">
    <source>
        <dbReference type="PROSITE-ProRule" id="PRU00024"/>
    </source>
</evidence>
<keyword evidence="1" id="KW-0479">Metal-binding</keyword>
<dbReference type="EMBL" id="JARKIK010000107">
    <property type="protein sequence ID" value="KAK8721319.1"/>
    <property type="molecule type" value="Genomic_DNA"/>
</dbReference>
<feature type="domain" description="B box-type" evidence="7">
    <location>
        <begin position="102"/>
        <end position="144"/>
    </location>
</feature>
<dbReference type="PROSITE" id="PS50089">
    <property type="entry name" value="ZF_RING_2"/>
    <property type="match status" value="1"/>
</dbReference>
<evidence type="ECO:0000259" key="6">
    <source>
        <dbReference type="PROSITE" id="PS50089"/>
    </source>
</evidence>
<dbReference type="Gene3D" id="3.30.160.60">
    <property type="entry name" value="Classic Zinc Finger"/>
    <property type="match status" value="1"/>
</dbReference>
<dbReference type="InterPro" id="IPR050143">
    <property type="entry name" value="TRIM/RBCC"/>
</dbReference>
<keyword evidence="3" id="KW-0862">Zinc</keyword>
<feature type="non-terminal residue" evidence="8">
    <location>
        <position position="1"/>
    </location>
</feature>
<dbReference type="SUPFAM" id="SSF57845">
    <property type="entry name" value="B-box zinc-binding domain"/>
    <property type="match status" value="1"/>
</dbReference>
<accession>A0AAW0VYS5</accession>
<dbReference type="GO" id="GO:0008270">
    <property type="term" value="F:zinc ion binding"/>
    <property type="evidence" value="ECO:0007669"/>
    <property type="project" value="UniProtKB-KW"/>
</dbReference>
<organism evidence="8 9">
    <name type="scientific">Cherax quadricarinatus</name>
    <name type="common">Australian red claw crayfish</name>
    <dbReference type="NCBI Taxonomy" id="27406"/>
    <lineage>
        <taxon>Eukaryota</taxon>
        <taxon>Metazoa</taxon>
        <taxon>Ecdysozoa</taxon>
        <taxon>Arthropoda</taxon>
        <taxon>Crustacea</taxon>
        <taxon>Multicrustacea</taxon>
        <taxon>Malacostraca</taxon>
        <taxon>Eumalacostraca</taxon>
        <taxon>Eucarida</taxon>
        <taxon>Decapoda</taxon>
        <taxon>Pleocyemata</taxon>
        <taxon>Astacidea</taxon>
        <taxon>Parastacoidea</taxon>
        <taxon>Parastacidae</taxon>
        <taxon>Cherax</taxon>
    </lineage>
</organism>
<feature type="compositionally biased region" description="Basic and acidic residues" evidence="5">
    <location>
        <begin position="385"/>
        <end position="406"/>
    </location>
</feature>
<feature type="domain" description="RING-type" evidence="6">
    <location>
        <begin position="31"/>
        <end position="75"/>
    </location>
</feature>
<proteinExistence type="predicted"/>
<evidence type="ECO:0000313" key="8">
    <source>
        <dbReference type="EMBL" id="KAK8721319.1"/>
    </source>
</evidence>